<comment type="caution">
    <text evidence="5">The sequence shown here is derived from an EMBL/GenBank/DDBJ whole genome shotgun (WGS) entry which is preliminary data.</text>
</comment>
<evidence type="ECO:0000256" key="2">
    <source>
        <dbReference type="ARBA" id="ARBA00022630"/>
    </source>
</evidence>
<evidence type="ECO:0000256" key="1">
    <source>
        <dbReference type="ARBA" id="ARBA00001917"/>
    </source>
</evidence>
<dbReference type="GO" id="GO:0009055">
    <property type="term" value="F:electron transfer activity"/>
    <property type="evidence" value="ECO:0007669"/>
    <property type="project" value="InterPro"/>
</dbReference>
<comment type="cofactor">
    <cofactor evidence="1">
        <name>FMN</name>
        <dbReference type="ChEBI" id="CHEBI:58210"/>
    </cofactor>
</comment>
<dbReference type="GO" id="GO:0010181">
    <property type="term" value="F:FMN binding"/>
    <property type="evidence" value="ECO:0007669"/>
    <property type="project" value="InterPro"/>
</dbReference>
<accession>A0AAW7MKB4</accession>
<dbReference type="Gene3D" id="3.40.50.360">
    <property type="match status" value="1"/>
</dbReference>
<dbReference type="EMBL" id="QAIC01000033">
    <property type="protein sequence ID" value="MDN4573000.1"/>
    <property type="molecule type" value="Genomic_DNA"/>
</dbReference>
<evidence type="ECO:0000313" key="5">
    <source>
        <dbReference type="EMBL" id="MDN4573000.1"/>
    </source>
</evidence>
<dbReference type="EMBL" id="QAID01000034">
    <property type="protein sequence ID" value="MDN4577805.1"/>
    <property type="molecule type" value="Genomic_DNA"/>
</dbReference>
<dbReference type="Proteomes" id="UP001172788">
    <property type="component" value="Unassembled WGS sequence"/>
</dbReference>
<reference evidence="5" key="1">
    <citation type="submission" date="2018-04" db="EMBL/GenBank/DDBJ databases">
        <authorList>
            <person name="Jy Z."/>
        </authorList>
    </citation>
    <scope>NUCLEOTIDE SEQUENCE</scope>
    <source>
        <strain evidence="6">AS13</strain>
        <strain evidence="5">LA18</strain>
    </source>
</reference>
<dbReference type="InterPro" id="IPR008254">
    <property type="entry name" value="Flavodoxin/NO_synth"/>
</dbReference>
<dbReference type="Proteomes" id="UP001172791">
    <property type="component" value="Unassembled WGS sequence"/>
</dbReference>
<evidence type="ECO:0000313" key="7">
    <source>
        <dbReference type="Proteomes" id="UP001172788"/>
    </source>
</evidence>
<dbReference type="PROSITE" id="PS50902">
    <property type="entry name" value="FLAVODOXIN_LIKE"/>
    <property type="match status" value="1"/>
</dbReference>
<dbReference type="InterPro" id="IPR029039">
    <property type="entry name" value="Flavoprotein-like_sf"/>
</dbReference>
<gene>
    <name evidence="5" type="ORF">DBA34_06980</name>
    <name evidence="6" type="ORF">DBB29_06705</name>
</gene>
<evidence type="ECO:0000256" key="3">
    <source>
        <dbReference type="ARBA" id="ARBA00022643"/>
    </source>
</evidence>
<dbReference type="PROSITE" id="PS00201">
    <property type="entry name" value="FLAVODOXIN"/>
    <property type="match status" value="1"/>
</dbReference>
<evidence type="ECO:0000313" key="6">
    <source>
        <dbReference type="EMBL" id="MDN4577805.1"/>
    </source>
</evidence>
<feature type="domain" description="Flavodoxin-like" evidence="4">
    <location>
        <begin position="71"/>
        <end position="251"/>
    </location>
</feature>
<dbReference type="InterPro" id="IPR005025">
    <property type="entry name" value="FMN_Rdtase-like_dom"/>
</dbReference>
<dbReference type="InterPro" id="IPR001226">
    <property type="entry name" value="Flavodoxin_CS"/>
</dbReference>
<evidence type="ECO:0000259" key="4">
    <source>
        <dbReference type="PROSITE" id="PS50902"/>
    </source>
</evidence>
<protein>
    <recommendedName>
        <fullName evidence="4">Flavodoxin-like domain-containing protein</fullName>
    </recommendedName>
</protein>
<dbReference type="Pfam" id="PF03358">
    <property type="entry name" value="FMN_red"/>
    <property type="match status" value="1"/>
</dbReference>
<dbReference type="AlphaFoldDB" id="A0AAW7MKB4"/>
<evidence type="ECO:0000313" key="8">
    <source>
        <dbReference type="Proteomes" id="UP001172791"/>
    </source>
</evidence>
<name>A0AAW7MKB4_9BURK</name>
<keyword evidence="2" id="KW-0285">Flavoprotein</keyword>
<proteinExistence type="predicted"/>
<keyword evidence="3" id="KW-0288">FMN</keyword>
<dbReference type="GO" id="GO:0016491">
    <property type="term" value="F:oxidoreductase activity"/>
    <property type="evidence" value="ECO:0007669"/>
    <property type="project" value="InterPro"/>
</dbReference>
<dbReference type="SUPFAM" id="SSF52218">
    <property type="entry name" value="Flavoproteins"/>
    <property type="match status" value="1"/>
</dbReference>
<keyword evidence="7" id="KW-1185">Reference proteome</keyword>
<organism evidence="5 8">
    <name type="scientific">Pandoraea cepalis</name>
    <dbReference type="NCBI Taxonomy" id="2508294"/>
    <lineage>
        <taxon>Bacteria</taxon>
        <taxon>Pseudomonadati</taxon>
        <taxon>Pseudomonadota</taxon>
        <taxon>Betaproteobacteria</taxon>
        <taxon>Burkholderiales</taxon>
        <taxon>Burkholderiaceae</taxon>
        <taxon>Pandoraea</taxon>
    </lineage>
</organism>
<sequence length="280" mass="29682">MTGRQRGVAVRLLSLAEQSCSILPAIPLGFSLASFGLDRCPDKPAEARGSAIRAVPWGGHPFGKHYAMSNIAIVYYSQGGATAMIAHSVAQGVNDAGAHAQLLSIEPHQFIDGQWHDEAMLMRLASADAIIFGAPAFKGGIAAPFKAFADATTGMWRMLGWRNKVAGGFSFSYRPGDDKRDTLDYFAALAAQQGMLWADADELEIAPRASAPLQPLANFPAVTAPAGDVDAAYALDPVDVIAGKQYGRHVAALVARLAGEVLESPAVLARRAREAAERRL</sequence>